<feature type="transmembrane region" description="Helical" evidence="7">
    <location>
        <begin position="277"/>
        <end position="303"/>
    </location>
</feature>
<name>A0AB33J369_9BACT</name>
<evidence type="ECO:0000256" key="4">
    <source>
        <dbReference type="ARBA" id="ARBA00022692"/>
    </source>
</evidence>
<dbReference type="PANTHER" id="PTHR30489:SF0">
    <property type="entry name" value="LIPOPROTEIN-RELEASING SYSTEM TRANSMEMBRANE PROTEIN LOLE"/>
    <property type="match status" value="1"/>
</dbReference>
<reference evidence="10" key="1">
    <citation type="submission" date="2024-07" db="EMBL/GenBank/DDBJ databases">
        <title>Complete genome sequence of Prevotella sp. YM-2024 GTC17254.</title>
        <authorList>
            <person name="Hayashi M."/>
            <person name="Muto Y."/>
            <person name="Tanaka K."/>
            <person name="Niwa H."/>
        </authorList>
    </citation>
    <scope>NUCLEOTIDE SEQUENCE</scope>
    <source>
        <strain evidence="10">GTC17254</strain>
    </source>
</reference>
<dbReference type="AlphaFoldDB" id="A0AB33J369"/>
<dbReference type="InterPro" id="IPR051447">
    <property type="entry name" value="Lipoprotein-release_system"/>
</dbReference>
<comment type="similarity">
    <text evidence="2">Belongs to the ABC-4 integral membrane protein family. LolC/E subfamily.</text>
</comment>
<keyword evidence="5 7" id="KW-1133">Transmembrane helix</keyword>
<keyword evidence="3" id="KW-1003">Cell membrane</keyword>
<dbReference type="PANTHER" id="PTHR30489">
    <property type="entry name" value="LIPOPROTEIN-RELEASING SYSTEM TRANSMEMBRANE PROTEIN LOLE"/>
    <property type="match status" value="1"/>
</dbReference>
<sequence>MNFPLFIARRYLFSKKSTNAINVISFISVVGVAVATMALVIVLSVFNGFHDLVATLFTNFDPQLEILPTRGKTAPADDPILTKIRALPQVDVATESVEDMALAMYQGQQTMVTVKGVDDNFDQLTHIKSILYGDGQFGLHAGNLQYGIPGIRLAQTLGIGARWNGFLQIYAPQREGQLDMMDPSGGFVQDSLISAGVVFVVNQARYDKNYILTSIAFARNLFGQQGMLSSLEIRLKDGSNLDDVKAQMQQIARDKYTVRDRFEQQADTFKIMQIEKIIAYLFLSFILVVACFNIIGSLSMLIIDKKDDVVTLRNLGASDKQITRVFLFEGRIISLIGAVVGIGLGLLLCWLQQRFGIVSLGNSSGNFIVNAYPVSVHYDDILIIFITVLAAGWLSVWYPVRYLSRRLLGDSSK</sequence>
<dbReference type="Pfam" id="PF02687">
    <property type="entry name" value="FtsX"/>
    <property type="match status" value="1"/>
</dbReference>
<dbReference type="InterPro" id="IPR003838">
    <property type="entry name" value="ABC3_permease_C"/>
</dbReference>
<dbReference type="GO" id="GO:0044874">
    <property type="term" value="P:lipoprotein localization to outer membrane"/>
    <property type="evidence" value="ECO:0007669"/>
    <property type="project" value="TreeGrafter"/>
</dbReference>
<protein>
    <submittedName>
        <fullName evidence="10">FtsX-like permease family protein</fullName>
    </submittedName>
</protein>
<dbReference type="GO" id="GO:0098797">
    <property type="term" value="C:plasma membrane protein complex"/>
    <property type="evidence" value="ECO:0007669"/>
    <property type="project" value="TreeGrafter"/>
</dbReference>
<evidence type="ECO:0000256" key="7">
    <source>
        <dbReference type="SAM" id="Phobius"/>
    </source>
</evidence>
<comment type="subcellular location">
    <subcellularLocation>
        <location evidence="1">Cell membrane</location>
        <topology evidence="1">Multi-pass membrane protein</topology>
    </subcellularLocation>
</comment>
<gene>
    <name evidence="10" type="ORF">GTC17254_19780</name>
</gene>
<organism evidence="10">
    <name type="scientific">Prevotella sp. GTC17254</name>
    <dbReference type="NCBI Taxonomy" id="3236794"/>
    <lineage>
        <taxon>Bacteria</taxon>
        <taxon>Pseudomonadati</taxon>
        <taxon>Bacteroidota</taxon>
        <taxon>Bacteroidia</taxon>
        <taxon>Bacteroidales</taxon>
        <taxon>Prevotellaceae</taxon>
        <taxon>Prevotella</taxon>
    </lineage>
</organism>
<evidence type="ECO:0000256" key="1">
    <source>
        <dbReference type="ARBA" id="ARBA00004651"/>
    </source>
</evidence>
<evidence type="ECO:0000256" key="6">
    <source>
        <dbReference type="ARBA" id="ARBA00023136"/>
    </source>
</evidence>
<feature type="transmembrane region" description="Helical" evidence="7">
    <location>
        <begin position="332"/>
        <end position="353"/>
    </location>
</feature>
<feature type="transmembrane region" description="Helical" evidence="7">
    <location>
        <begin position="21"/>
        <end position="46"/>
    </location>
</feature>
<keyword evidence="4 7" id="KW-0812">Transmembrane</keyword>
<feature type="transmembrane region" description="Helical" evidence="7">
    <location>
        <begin position="381"/>
        <end position="400"/>
    </location>
</feature>
<evidence type="ECO:0000259" key="8">
    <source>
        <dbReference type="Pfam" id="PF02687"/>
    </source>
</evidence>
<evidence type="ECO:0000259" key="9">
    <source>
        <dbReference type="Pfam" id="PF12704"/>
    </source>
</evidence>
<keyword evidence="6 7" id="KW-0472">Membrane</keyword>
<proteinExistence type="inferred from homology"/>
<evidence type="ECO:0000256" key="5">
    <source>
        <dbReference type="ARBA" id="ARBA00022989"/>
    </source>
</evidence>
<feature type="domain" description="ABC3 transporter permease C-terminal" evidence="8">
    <location>
        <begin position="281"/>
        <end position="405"/>
    </location>
</feature>
<evidence type="ECO:0000256" key="3">
    <source>
        <dbReference type="ARBA" id="ARBA00022475"/>
    </source>
</evidence>
<evidence type="ECO:0000313" key="10">
    <source>
        <dbReference type="EMBL" id="BFO74381.1"/>
    </source>
</evidence>
<dbReference type="InterPro" id="IPR025857">
    <property type="entry name" value="MacB_PCD"/>
</dbReference>
<dbReference type="EMBL" id="AP035786">
    <property type="protein sequence ID" value="BFO74381.1"/>
    <property type="molecule type" value="Genomic_DNA"/>
</dbReference>
<feature type="domain" description="MacB-like periplasmic core" evidence="9">
    <location>
        <begin position="25"/>
        <end position="133"/>
    </location>
</feature>
<dbReference type="Pfam" id="PF12704">
    <property type="entry name" value="MacB_PCD"/>
    <property type="match status" value="1"/>
</dbReference>
<accession>A0AB33J369</accession>
<evidence type="ECO:0000256" key="2">
    <source>
        <dbReference type="ARBA" id="ARBA00005236"/>
    </source>
</evidence>